<dbReference type="GO" id="GO:0010557">
    <property type="term" value="P:positive regulation of macromolecule biosynthetic process"/>
    <property type="evidence" value="ECO:0007669"/>
    <property type="project" value="UniProtKB-ARBA"/>
</dbReference>
<reference evidence="11" key="3">
    <citation type="submission" date="2025-09" db="UniProtKB">
        <authorList>
            <consortium name="Ensembl"/>
        </authorList>
    </citation>
    <scope>IDENTIFICATION</scope>
    <source>
        <strain evidence="11">broiler</strain>
    </source>
</reference>
<evidence type="ECO:0000256" key="10">
    <source>
        <dbReference type="SAM" id="MobiDB-lite"/>
    </source>
</evidence>
<evidence type="ECO:0000256" key="6">
    <source>
        <dbReference type="ARBA" id="ARBA00023015"/>
    </source>
</evidence>
<keyword evidence="5" id="KW-0007">Acetylation</keyword>
<evidence type="ECO:0000256" key="5">
    <source>
        <dbReference type="ARBA" id="ARBA00022990"/>
    </source>
</evidence>
<evidence type="ECO:0000256" key="9">
    <source>
        <dbReference type="ARBA" id="ARBA00023242"/>
    </source>
</evidence>
<keyword evidence="13" id="KW-1267">Proteomics identification</keyword>
<feature type="compositionally biased region" description="Basic and acidic residues" evidence="10">
    <location>
        <begin position="78"/>
        <end position="87"/>
    </location>
</feature>
<dbReference type="InterPro" id="IPR000116">
    <property type="entry name" value="HMGA"/>
</dbReference>
<dbReference type="GeneTree" id="ENSGT00730000111329"/>
<dbReference type="InterPro" id="IPR017956">
    <property type="entry name" value="AT_hook_DNA-bd_motif"/>
</dbReference>
<keyword evidence="7" id="KW-0238">DNA-binding</keyword>
<sequence length="159" mass="17778">MAAEGRSDKMASDIEVRMKQWCVIEFLHAEKIEPVDIHRRLLNVYGDQTVDVSTVRRWVPQGRMSDAGAKPSPPLASKGEKDAAEKRGRGRPRKKPEDPSEAPTPKRPRGRPKGSKNKASSKGRKSSVTPGMKPRGRPKKPQQDEEEVNISQESSEEEQ</sequence>
<dbReference type="PRINTS" id="PR00930">
    <property type="entry name" value="HIGHMOBLTYIY"/>
</dbReference>
<keyword evidence="6" id="KW-0805">Transcription regulation</keyword>
<dbReference type="PRINTS" id="PR00929">
    <property type="entry name" value="ATHOOK"/>
</dbReference>
<keyword evidence="9" id="KW-0539">Nucleus</keyword>
<comment type="subcellular location">
    <subcellularLocation>
        <location evidence="1">Nucleus</location>
    </subcellularLocation>
</comment>
<evidence type="ECO:0000256" key="1">
    <source>
        <dbReference type="ARBA" id="ARBA00004123"/>
    </source>
</evidence>
<feature type="compositionally biased region" description="Acidic residues" evidence="10">
    <location>
        <begin position="144"/>
        <end position="159"/>
    </location>
</feature>
<dbReference type="Ensembl" id="ENSGALT00010064010.1">
    <property type="protein sequence ID" value="ENSGALP00010039411.1"/>
    <property type="gene ID" value="ENSGALG00010026300.1"/>
</dbReference>
<feature type="compositionally biased region" description="Basic residues" evidence="10">
    <location>
        <begin position="106"/>
        <end position="125"/>
    </location>
</feature>
<evidence type="ECO:0000256" key="2">
    <source>
        <dbReference type="ARBA" id="ARBA00010812"/>
    </source>
</evidence>
<keyword evidence="8" id="KW-0804">Transcription</keyword>
<dbReference type="OrthoDB" id="9908848at2759"/>
<dbReference type="GO" id="GO:0006355">
    <property type="term" value="P:regulation of DNA-templated transcription"/>
    <property type="evidence" value="ECO:0007669"/>
    <property type="project" value="InterPro"/>
</dbReference>
<proteinExistence type="evidence at protein level"/>
<dbReference type="GO" id="GO:0003677">
    <property type="term" value="F:DNA binding"/>
    <property type="evidence" value="ECO:0007669"/>
    <property type="project" value="UniProtKB-KW"/>
</dbReference>
<dbReference type="GO" id="GO:0005634">
    <property type="term" value="C:nucleus"/>
    <property type="evidence" value="ECO:0007669"/>
    <property type="project" value="UniProtKB-SubCell"/>
</dbReference>
<keyword evidence="3" id="KW-0597">Phosphoprotein</keyword>
<reference evidence="11" key="2">
    <citation type="submission" date="2025-08" db="UniProtKB">
        <authorList>
            <consortium name="Ensembl"/>
        </authorList>
    </citation>
    <scope>IDENTIFICATION</scope>
    <source>
        <strain evidence="11">broiler</strain>
    </source>
</reference>
<evidence type="ECO:0000313" key="12">
    <source>
        <dbReference type="Proteomes" id="UP000000539"/>
    </source>
</evidence>
<evidence type="ECO:0000256" key="4">
    <source>
        <dbReference type="ARBA" id="ARBA00022737"/>
    </source>
</evidence>
<evidence type="ECO:0000256" key="3">
    <source>
        <dbReference type="ARBA" id="ARBA00022553"/>
    </source>
</evidence>
<feature type="region of interest" description="Disordered" evidence="10">
    <location>
        <begin position="51"/>
        <end position="159"/>
    </location>
</feature>
<dbReference type="SMART" id="SM00384">
    <property type="entry name" value="AT_hook"/>
    <property type="match status" value="3"/>
</dbReference>
<comment type="similarity">
    <text evidence="2">Belongs to the HMGA family.</text>
</comment>
<dbReference type="PANTHER" id="PTHR23341">
    <property type="entry name" value="HIGH MOBILITY GROUP PROTEINS HMG-A AND C"/>
    <property type="match status" value="1"/>
</dbReference>
<evidence type="ECO:0000256" key="7">
    <source>
        <dbReference type="ARBA" id="ARBA00023125"/>
    </source>
</evidence>
<keyword evidence="12" id="KW-1185">Reference proteome</keyword>
<keyword evidence="4" id="KW-0677">Repeat</keyword>
<evidence type="ECO:0000256" key="8">
    <source>
        <dbReference type="ARBA" id="ARBA00023163"/>
    </source>
</evidence>
<evidence type="ECO:0000313" key="11">
    <source>
        <dbReference type="Ensembl" id="ENSGALP00010039411.1"/>
    </source>
</evidence>
<name>A0A8V1A0L6_CHICK</name>
<gene>
    <name evidence="11" type="primary">HMGA1</name>
</gene>
<dbReference type="GO" id="GO:0000785">
    <property type="term" value="C:chromatin"/>
    <property type="evidence" value="ECO:0007669"/>
    <property type="project" value="InterPro"/>
</dbReference>
<protein>
    <submittedName>
        <fullName evidence="11">High mobility group AT-hook 1</fullName>
    </submittedName>
</protein>
<reference evidence="11" key="1">
    <citation type="submission" date="2020-11" db="EMBL/GenBank/DDBJ databases">
        <title>Gallus gallus (Chicken) genome, bGalGal1, GRCg7b, maternal haplotype autosomes + Z &amp; W.</title>
        <authorList>
            <person name="Warren W."/>
            <person name="Formenti G."/>
            <person name="Fedrigo O."/>
            <person name="Haase B."/>
            <person name="Mountcastle J."/>
            <person name="Balacco J."/>
            <person name="Tracey A."/>
            <person name="Schneider V."/>
            <person name="Okimoto R."/>
            <person name="Cheng H."/>
            <person name="Hawken R."/>
            <person name="Howe K."/>
            <person name="Jarvis E.D."/>
        </authorList>
    </citation>
    <scope>NUCLEOTIDE SEQUENCE [LARGE SCALE GENOMIC DNA]</scope>
    <source>
        <strain evidence="11">Broiler</strain>
    </source>
</reference>
<dbReference type="PANTHER" id="PTHR23341:SF1">
    <property type="entry name" value="HIGH MOBILITY GROUP PROTEIN HMG-I_HMG-Y"/>
    <property type="match status" value="1"/>
</dbReference>
<dbReference type="AlphaFoldDB" id="A0A8V1A0L6"/>
<organism evidence="11 12">
    <name type="scientific">Gallus gallus</name>
    <name type="common">Chicken</name>
    <dbReference type="NCBI Taxonomy" id="9031"/>
    <lineage>
        <taxon>Eukaryota</taxon>
        <taxon>Metazoa</taxon>
        <taxon>Chordata</taxon>
        <taxon>Craniata</taxon>
        <taxon>Vertebrata</taxon>
        <taxon>Euteleostomi</taxon>
        <taxon>Archelosauria</taxon>
        <taxon>Archosauria</taxon>
        <taxon>Dinosauria</taxon>
        <taxon>Saurischia</taxon>
        <taxon>Theropoda</taxon>
        <taxon>Coelurosauria</taxon>
        <taxon>Aves</taxon>
        <taxon>Neognathae</taxon>
        <taxon>Galloanserae</taxon>
        <taxon>Galliformes</taxon>
        <taxon>Phasianidae</taxon>
        <taxon>Phasianinae</taxon>
        <taxon>Gallus</taxon>
    </lineage>
</organism>
<evidence type="ECO:0007829" key="13">
    <source>
        <dbReference type="PeptideAtlas" id="A0A8V1A0L6"/>
    </source>
</evidence>
<dbReference type="Pfam" id="PF02178">
    <property type="entry name" value="AT_hook"/>
    <property type="match status" value="3"/>
</dbReference>
<accession>A0A8V1A0L6</accession>
<dbReference type="Proteomes" id="UP000000539">
    <property type="component" value="Chromosome 26"/>
</dbReference>